<comment type="caution">
    <text evidence="4">The sequence shown here is derived from an EMBL/GenBank/DDBJ whole genome shotgun (WGS) entry which is preliminary data.</text>
</comment>
<dbReference type="InterPro" id="IPR036388">
    <property type="entry name" value="WH-like_DNA-bd_sf"/>
</dbReference>
<dbReference type="GO" id="GO:0005524">
    <property type="term" value="F:ATP binding"/>
    <property type="evidence" value="ECO:0007669"/>
    <property type="project" value="UniProtKB-KW"/>
</dbReference>
<dbReference type="InterPro" id="IPR036390">
    <property type="entry name" value="WH_DNA-bd_sf"/>
</dbReference>
<keyword evidence="2" id="KW-0067">ATP-binding</keyword>
<dbReference type="EMBL" id="LAZR01004231">
    <property type="protein sequence ID" value="KKN10591.1"/>
    <property type="molecule type" value="Genomic_DNA"/>
</dbReference>
<dbReference type="GO" id="GO:0006355">
    <property type="term" value="P:regulation of DNA-templated transcription"/>
    <property type="evidence" value="ECO:0007669"/>
    <property type="project" value="InterPro"/>
</dbReference>
<dbReference type="SUPFAM" id="SSF46785">
    <property type="entry name" value="Winged helix' DNA-binding domain"/>
    <property type="match status" value="1"/>
</dbReference>
<keyword evidence="1" id="KW-0547">Nucleotide-binding</keyword>
<accession>A0A0F9QBM4</accession>
<proteinExistence type="predicted"/>
<dbReference type="PROSITE" id="PS50045">
    <property type="entry name" value="SIGMA54_INTERACT_4"/>
    <property type="match status" value="1"/>
</dbReference>
<evidence type="ECO:0000256" key="2">
    <source>
        <dbReference type="ARBA" id="ARBA00022840"/>
    </source>
</evidence>
<name>A0A0F9QBM4_9ZZZZ</name>
<dbReference type="Gene3D" id="1.10.8.60">
    <property type="match status" value="1"/>
</dbReference>
<dbReference type="Gene3D" id="1.10.10.10">
    <property type="entry name" value="Winged helix-like DNA-binding domain superfamily/Winged helix DNA-binding domain"/>
    <property type="match status" value="1"/>
</dbReference>
<dbReference type="Pfam" id="PF25601">
    <property type="entry name" value="AAA_lid_14"/>
    <property type="match status" value="1"/>
</dbReference>
<dbReference type="PANTHER" id="PTHR32071">
    <property type="entry name" value="TRANSCRIPTIONAL REGULATORY PROTEIN"/>
    <property type="match status" value="1"/>
</dbReference>
<evidence type="ECO:0000313" key="4">
    <source>
        <dbReference type="EMBL" id="KKN10591.1"/>
    </source>
</evidence>
<evidence type="ECO:0000259" key="3">
    <source>
        <dbReference type="PROSITE" id="PS50045"/>
    </source>
</evidence>
<dbReference type="InterPro" id="IPR002078">
    <property type="entry name" value="Sigma_54_int"/>
</dbReference>
<sequence length="170" mass="19262">MSGAGLPPLHERKGEIPKLARGFLRKAFPDDRKRISREAKAALTGYAWPGDLAELEKTIVTAGVISGRTIQLKHLPEDVVDAGREFNRPKSLQILRVIDRNCWVFWTELVNETGITSSTLRREVDKLIADGILQHTREGKGGKYRRVRQRRRAEATAEQAYHAMRHNGEI</sequence>
<organism evidence="4">
    <name type="scientific">marine sediment metagenome</name>
    <dbReference type="NCBI Taxonomy" id="412755"/>
    <lineage>
        <taxon>unclassified sequences</taxon>
        <taxon>metagenomes</taxon>
        <taxon>ecological metagenomes</taxon>
    </lineage>
</organism>
<feature type="domain" description="Sigma-54 factor interaction" evidence="3">
    <location>
        <begin position="1"/>
        <end position="64"/>
    </location>
</feature>
<protein>
    <recommendedName>
        <fullName evidence="3">Sigma-54 factor interaction domain-containing protein</fullName>
    </recommendedName>
</protein>
<gene>
    <name evidence="4" type="ORF">LCGC14_1035030</name>
</gene>
<dbReference type="AlphaFoldDB" id="A0A0F9QBM4"/>
<evidence type="ECO:0000256" key="1">
    <source>
        <dbReference type="ARBA" id="ARBA00022741"/>
    </source>
</evidence>
<dbReference type="InterPro" id="IPR058031">
    <property type="entry name" value="AAA_lid_NorR"/>
</dbReference>
<reference evidence="4" key="1">
    <citation type="journal article" date="2015" name="Nature">
        <title>Complex archaea that bridge the gap between prokaryotes and eukaryotes.</title>
        <authorList>
            <person name="Spang A."/>
            <person name="Saw J.H."/>
            <person name="Jorgensen S.L."/>
            <person name="Zaremba-Niedzwiedzka K."/>
            <person name="Martijn J."/>
            <person name="Lind A.E."/>
            <person name="van Eijk R."/>
            <person name="Schleper C."/>
            <person name="Guy L."/>
            <person name="Ettema T.J."/>
        </authorList>
    </citation>
    <scope>NUCLEOTIDE SEQUENCE</scope>
</reference>